<accession>A0A8C6UBB4</accession>
<dbReference type="GO" id="GO:0005737">
    <property type="term" value="C:cytoplasm"/>
    <property type="evidence" value="ECO:0007669"/>
    <property type="project" value="TreeGrafter"/>
</dbReference>
<dbReference type="SUPFAM" id="SSF55729">
    <property type="entry name" value="Acyl-CoA N-acyltransferases (Nat)"/>
    <property type="match status" value="1"/>
</dbReference>
<feature type="compositionally biased region" description="Polar residues" evidence="6">
    <location>
        <begin position="156"/>
        <end position="167"/>
    </location>
</feature>
<evidence type="ECO:0000313" key="9">
    <source>
        <dbReference type="Ensembl" id="ENSNMLP00000033795.1"/>
    </source>
</evidence>
<evidence type="ECO:0000256" key="2">
    <source>
        <dbReference type="ARBA" id="ARBA00022679"/>
    </source>
</evidence>
<comment type="similarity">
    <text evidence="1 5">Belongs to the R-transferase family.</text>
</comment>
<dbReference type="InterPro" id="IPR016181">
    <property type="entry name" value="Acyl_CoA_acyltransferase"/>
</dbReference>
<feature type="compositionally biased region" description="Basic and acidic residues" evidence="6">
    <location>
        <begin position="131"/>
        <end position="149"/>
    </location>
</feature>
<dbReference type="GO" id="GO:0004057">
    <property type="term" value="F:arginyl-tRNA--protein transferase activity"/>
    <property type="evidence" value="ECO:0007669"/>
    <property type="project" value="UniProtKB-EC"/>
</dbReference>
<dbReference type="EC" id="2.3.2.8" evidence="5"/>
<keyword evidence="10" id="KW-1185">Reference proteome</keyword>
<dbReference type="InterPro" id="IPR007472">
    <property type="entry name" value="N-end_Aminoacyl_Trfase_C"/>
</dbReference>
<keyword evidence="4 5" id="KW-0012">Acyltransferase</keyword>
<dbReference type="Proteomes" id="UP000694523">
    <property type="component" value="Unplaced"/>
</dbReference>
<dbReference type="InterPro" id="IPR030700">
    <property type="entry name" value="N-end_Aminoacyl_Trfase"/>
</dbReference>
<evidence type="ECO:0000256" key="3">
    <source>
        <dbReference type="ARBA" id="ARBA00022786"/>
    </source>
</evidence>
<dbReference type="InterPro" id="IPR007471">
    <property type="entry name" value="N-end_Aminoacyl_Trfase_N"/>
</dbReference>
<keyword evidence="3 5" id="KW-0833">Ubl conjugation pathway</keyword>
<dbReference type="PANTHER" id="PTHR21367:SF1">
    <property type="entry name" value="ARGINYL-TRNA--PROTEIN TRANSFERASE 1"/>
    <property type="match status" value="1"/>
</dbReference>
<dbReference type="Pfam" id="PF04376">
    <property type="entry name" value="ATE_N"/>
    <property type="match status" value="1"/>
</dbReference>
<protein>
    <recommendedName>
        <fullName evidence="5">Arginyl-tRNA--protein transferase 1</fullName>
        <shortName evidence="5">Arginyltransferase 1</shortName>
        <shortName evidence="5">R-transferase 1</shortName>
        <ecNumber evidence="5">2.3.2.8</ecNumber>
    </recommendedName>
    <alternativeName>
        <fullName evidence="5">Arginine-tRNA--protein transferase 1</fullName>
    </alternativeName>
</protein>
<evidence type="ECO:0000256" key="1">
    <source>
        <dbReference type="ARBA" id="ARBA00009991"/>
    </source>
</evidence>
<feature type="domain" description="N-end aminoacyl transferase N-terminal" evidence="7">
    <location>
        <begin position="19"/>
        <end position="90"/>
    </location>
</feature>
<dbReference type="Ensembl" id="ENSNMLT00000037658.1">
    <property type="protein sequence ID" value="ENSNMLP00000033795.1"/>
    <property type="gene ID" value="ENSNMLG00000021050.1"/>
</dbReference>
<reference evidence="9" key="1">
    <citation type="submission" date="2025-08" db="UniProtKB">
        <authorList>
            <consortium name="Ensembl"/>
        </authorList>
    </citation>
    <scope>IDENTIFICATION</scope>
</reference>
<evidence type="ECO:0000259" key="8">
    <source>
        <dbReference type="Pfam" id="PF04377"/>
    </source>
</evidence>
<keyword evidence="2 5" id="KW-0808">Transferase</keyword>
<name>A0A8C6UBB4_9GOBI</name>
<comment type="function">
    <text evidence="5">Involved in the post-translational conjugation of arginine to the N-terminal aspartate or glutamate of a protein. This arginylation is required for degradation of the protein via the ubiquitin pathway.</text>
</comment>
<dbReference type="PIRSF" id="PIRSF037207">
    <property type="entry name" value="ATE1_euk"/>
    <property type="match status" value="1"/>
</dbReference>
<feature type="domain" description="N-end rule aminoacyl transferase C-terminal" evidence="8">
    <location>
        <begin position="211"/>
        <end position="348"/>
    </location>
</feature>
<sequence length="437" mass="49886">MADNKSYTIVEYFGGNSGYQCGYCKNSTGNFSHGMWSHTMTVQDYQDLIDRGWRRSGKYVYKPILNKTCCPQYTIRCRALKFQPTKSHKKVLKKMSKFLSSGDLPKDEGNKGLYTHVSRVGADPNKPPCRKAKDIRKERRLQKDQKRQSSDGIAPTTKTPPSGPSLSIQAKSLEDFINESLSDSAAHGLEVRLVPVNYEDPQFSASYEQSASLYKRYQMTIHGDGPEECNESEFRRFLCDSPLEAEYSDEGPEVGYGSFHQQYWLDGRIVAVGVIDILPSCVSSVYLYYDPNFAALSLGSYSALREIAFTRQLQKQSPKLCYYYLGFYIHSCPKMRYKGQYRPSDLLCPETFSWVAIERCAPKLDLTRYSRFNQDPDAGDARLLRDLGRAQVLYRRTVMPYAVYSRKRKGSSDEAEVKQYASLVGQDCAERILLYRS</sequence>
<reference evidence="9" key="2">
    <citation type="submission" date="2025-09" db="UniProtKB">
        <authorList>
            <consortium name="Ensembl"/>
        </authorList>
    </citation>
    <scope>IDENTIFICATION</scope>
</reference>
<dbReference type="PANTHER" id="PTHR21367">
    <property type="entry name" value="ARGININE-TRNA-PROTEIN TRANSFERASE 1"/>
    <property type="match status" value="1"/>
</dbReference>
<proteinExistence type="inferred from homology"/>
<dbReference type="Pfam" id="PF04377">
    <property type="entry name" value="ATE_C"/>
    <property type="match status" value="1"/>
</dbReference>
<evidence type="ECO:0000313" key="10">
    <source>
        <dbReference type="Proteomes" id="UP000694523"/>
    </source>
</evidence>
<evidence type="ECO:0000256" key="5">
    <source>
        <dbReference type="PIRNR" id="PIRNR037207"/>
    </source>
</evidence>
<dbReference type="AlphaFoldDB" id="A0A8C6UBB4"/>
<organism evidence="9 10">
    <name type="scientific">Neogobius melanostomus</name>
    <name type="common">round goby</name>
    <dbReference type="NCBI Taxonomy" id="47308"/>
    <lineage>
        <taxon>Eukaryota</taxon>
        <taxon>Metazoa</taxon>
        <taxon>Chordata</taxon>
        <taxon>Craniata</taxon>
        <taxon>Vertebrata</taxon>
        <taxon>Euteleostomi</taxon>
        <taxon>Actinopterygii</taxon>
        <taxon>Neopterygii</taxon>
        <taxon>Teleostei</taxon>
        <taxon>Neoteleostei</taxon>
        <taxon>Acanthomorphata</taxon>
        <taxon>Gobiaria</taxon>
        <taxon>Gobiiformes</taxon>
        <taxon>Gobioidei</taxon>
        <taxon>Gobiidae</taxon>
        <taxon>Benthophilinae</taxon>
        <taxon>Neogobiini</taxon>
        <taxon>Neogobius</taxon>
    </lineage>
</organism>
<evidence type="ECO:0000259" key="7">
    <source>
        <dbReference type="Pfam" id="PF04376"/>
    </source>
</evidence>
<evidence type="ECO:0000256" key="6">
    <source>
        <dbReference type="SAM" id="MobiDB-lite"/>
    </source>
</evidence>
<dbReference type="InterPro" id="IPR017137">
    <property type="entry name" value="Arg-tRNA-P_Trfase_1_euk"/>
</dbReference>
<feature type="region of interest" description="Disordered" evidence="6">
    <location>
        <begin position="110"/>
        <end position="167"/>
    </location>
</feature>
<comment type="catalytic activity">
    <reaction evidence="5">
        <text>an N-terminal L-alpha-aminoacyl-[protein] + L-arginyl-tRNA(Arg) = an N-terminal L-arginyl-L-aminoacyl-[protein] + tRNA(Arg) + H(+)</text>
        <dbReference type="Rhea" id="RHEA:10208"/>
        <dbReference type="Rhea" id="RHEA-COMP:9658"/>
        <dbReference type="Rhea" id="RHEA-COMP:9673"/>
        <dbReference type="Rhea" id="RHEA-COMP:10636"/>
        <dbReference type="Rhea" id="RHEA-COMP:10638"/>
        <dbReference type="ChEBI" id="CHEBI:15378"/>
        <dbReference type="ChEBI" id="CHEBI:78442"/>
        <dbReference type="ChEBI" id="CHEBI:78513"/>
        <dbReference type="ChEBI" id="CHEBI:78597"/>
        <dbReference type="ChEBI" id="CHEBI:83562"/>
        <dbReference type="EC" id="2.3.2.8"/>
    </reaction>
</comment>
<evidence type="ECO:0000256" key="4">
    <source>
        <dbReference type="ARBA" id="ARBA00023315"/>
    </source>
</evidence>